<feature type="transmembrane region" description="Helical" evidence="3">
    <location>
        <begin position="367"/>
        <end position="386"/>
    </location>
</feature>
<dbReference type="PANTHER" id="PTHR11360">
    <property type="entry name" value="MONOCARBOXYLATE TRANSPORTER"/>
    <property type="match status" value="1"/>
</dbReference>
<evidence type="ECO:0000256" key="3">
    <source>
        <dbReference type="SAM" id="Phobius"/>
    </source>
</evidence>
<dbReference type="EMBL" id="JANBPY010001819">
    <property type="protein sequence ID" value="KAJ1958231.1"/>
    <property type="molecule type" value="Genomic_DNA"/>
</dbReference>
<dbReference type="Proteomes" id="UP001150925">
    <property type="component" value="Unassembled WGS sequence"/>
</dbReference>
<protein>
    <submittedName>
        <fullName evidence="4">Uncharacterized protein</fullName>
    </submittedName>
</protein>
<feature type="transmembrane region" description="Helical" evidence="3">
    <location>
        <begin position="225"/>
        <end position="243"/>
    </location>
</feature>
<accession>A0A9W8E4Z2</accession>
<feature type="transmembrane region" description="Helical" evidence="3">
    <location>
        <begin position="63"/>
        <end position="84"/>
    </location>
</feature>
<dbReference type="OrthoDB" id="410267at2759"/>
<sequence length="555" mass="61283">MALDEKIYTSTDSNSSADIKPKKKGNIFKRAFLHHYRDAPYIRSEKKLESQKYLIFNIPFNRWILFPVAVLIQFCCGSLYAWSIYNKPIDKAITGDPNANDAPITFYLAVCLLGFSAAAMGPVLERRGPRFGAIIGSCCFLVGHLLTALGIHTKQMWLVYVSYGIIGGYGLGFSYISPVSALQKWFPDHRGMAAGFAVCGFGAGSIAFGKIPLPIIDAVGLPKTFIIMGCIYFVIMFPCAMILRVPPPGYTVNGLDVNRQKIETVETSIEEGEKPTQVQAVANSQPKIEMTLVESLLDRDFRLLYLLFFANSTFGLVVISRLSNMVVDIFGKSPDVASTIVAANGGFNLAGRLAFSILSDYIGRKTCVLTCLVVQCVVIGIVSISLDERIYGLYIALIWIASVCYGAGFGIIPAFLTDMYGPKNIGACHGIILTAWSISGVGGGLLFTGIFDRLVDDGYSSKDPYLYIINLWWILAIAIAGFFCAIFVRTTLRDRLLPAVPGQILRLRVFGRVLRVTKDNGLRVRLLSKQQELMEWNQFTEQLRAKHAEEEPLVQ</sequence>
<keyword evidence="3" id="KW-0812">Transmembrane</keyword>
<dbReference type="Gene3D" id="1.20.1250.20">
    <property type="entry name" value="MFS general substrate transporter like domains"/>
    <property type="match status" value="2"/>
</dbReference>
<feature type="transmembrane region" description="Helical" evidence="3">
    <location>
        <begin position="303"/>
        <end position="324"/>
    </location>
</feature>
<dbReference type="PANTHER" id="PTHR11360:SF317">
    <property type="entry name" value="MAJOR FACILITATOR SUPERFAMILY (MFS) PROFILE DOMAIN-CONTAINING PROTEIN-RELATED"/>
    <property type="match status" value="1"/>
</dbReference>
<feature type="transmembrane region" description="Helical" evidence="3">
    <location>
        <begin position="131"/>
        <end position="151"/>
    </location>
</feature>
<comment type="caution">
    <text evidence="4">The sequence shown here is derived from an EMBL/GenBank/DDBJ whole genome shotgun (WGS) entry which is preliminary data.</text>
</comment>
<dbReference type="InterPro" id="IPR036259">
    <property type="entry name" value="MFS_trans_sf"/>
</dbReference>
<evidence type="ECO:0000313" key="5">
    <source>
        <dbReference type="Proteomes" id="UP001150925"/>
    </source>
</evidence>
<evidence type="ECO:0000256" key="2">
    <source>
        <dbReference type="ARBA" id="ARBA00006727"/>
    </source>
</evidence>
<comment type="subcellular location">
    <subcellularLocation>
        <location evidence="1">Membrane</location>
        <topology evidence="1">Multi-pass membrane protein</topology>
    </subcellularLocation>
</comment>
<organism evidence="4 5">
    <name type="scientific">Dispira parvispora</name>
    <dbReference type="NCBI Taxonomy" id="1520584"/>
    <lineage>
        <taxon>Eukaryota</taxon>
        <taxon>Fungi</taxon>
        <taxon>Fungi incertae sedis</taxon>
        <taxon>Zoopagomycota</taxon>
        <taxon>Kickxellomycotina</taxon>
        <taxon>Dimargaritomycetes</taxon>
        <taxon>Dimargaritales</taxon>
        <taxon>Dimargaritaceae</taxon>
        <taxon>Dispira</taxon>
    </lineage>
</organism>
<feature type="transmembrane region" description="Helical" evidence="3">
    <location>
        <begin position="157"/>
        <end position="179"/>
    </location>
</feature>
<comment type="similarity">
    <text evidence="2">Belongs to the major facilitator superfamily. Monocarboxylate porter (TC 2.A.1.13) family.</text>
</comment>
<keyword evidence="5" id="KW-1185">Reference proteome</keyword>
<dbReference type="InterPro" id="IPR011701">
    <property type="entry name" value="MFS"/>
</dbReference>
<dbReference type="InterPro" id="IPR050327">
    <property type="entry name" value="Proton-linked_MCT"/>
</dbReference>
<name>A0A9W8E4Z2_9FUNG</name>
<feature type="transmembrane region" description="Helical" evidence="3">
    <location>
        <begin position="471"/>
        <end position="488"/>
    </location>
</feature>
<reference evidence="4" key="1">
    <citation type="submission" date="2022-07" db="EMBL/GenBank/DDBJ databases">
        <title>Phylogenomic reconstructions and comparative analyses of Kickxellomycotina fungi.</title>
        <authorList>
            <person name="Reynolds N.K."/>
            <person name="Stajich J.E."/>
            <person name="Barry K."/>
            <person name="Grigoriev I.V."/>
            <person name="Crous P."/>
            <person name="Smith M.E."/>
        </authorList>
    </citation>
    <scope>NUCLEOTIDE SEQUENCE</scope>
    <source>
        <strain evidence="4">RSA 1196</strain>
    </source>
</reference>
<feature type="transmembrane region" description="Helical" evidence="3">
    <location>
        <begin position="104"/>
        <end position="124"/>
    </location>
</feature>
<evidence type="ECO:0000313" key="4">
    <source>
        <dbReference type="EMBL" id="KAJ1958231.1"/>
    </source>
</evidence>
<feature type="transmembrane region" description="Helical" evidence="3">
    <location>
        <begin position="428"/>
        <end position="451"/>
    </location>
</feature>
<dbReference type="GO" id="GO:0022857">
    <property type="term" value="F:transmembrane transporter activity"/>
    <property type="evidence" value="ECO:0007669"/>
    <property type="project" value="InterPro"/>
</dbReference>
<evidence type="ECO:0000256" key="1">
    <source>
        <dbReference type="ARBA" id="ARBA00004141"/>
    </source>
</evidence>
<feature type="transmembrane region" description="Helical" evidence="3">
    <location>
        <begin position="336"/>
        <end position="355"/>
    </location>
</feature>
<keyword evidence="3" id="KW-0472">Membrane</keyword>
<dbReference type="CDD" id="cd17353">
    <property type="entry name" value="MFS_OFA_like"/>
    <property type="match status" value="1"/>
</dbReference>
<proteinExistence type="inferred from homology"/>
<feature type="transmembrane region" description="Helical" evidence="3">
    <location>
        <begin position="392"/>
        <end position="416"/>
    </location>
</feature>
<dbReference type="SUPFAM" id="SSF103473">
    <property type="entry name" value="MFS general substrate transporter"/>
    <property type="match status" value="1"/>
</dbReference>
<feature type="transmembrane region" description="Helical" evidence="3">
    <location>
        <begin position="191"/>
        <end position="213"/>
    </location>
</feature>
<gene>
    <name evidence="4" type="ORF">IWQ62_004932</name>
</gene>
<keyword evidence="3" id="KW-1133">Transmembrane helix</keyword>
<dbReference type="GO" id="GO:0016020">
    <property type="term" value="C:membrane"/>
    <property type="evidence" value="ECO:0007669"/>
    <property type="project" value="UniProtKB-SubCell"/>
</dbReference>
<dbReference type="Pfam" id="PF07690">
    <property type="entry name" value="MFS_1"/>
    <property type="match status" value="1"/>
</dbReference>
<dbReference type="AlphaFoldDB" id="A0A9W8E4Z2"/>